<keyword evidence="2" id="KW-0812">Transmembrane</keyword>
<sequence>QFVAQNDLMSAQRVILDELQVEIGGTAVAMGQTMAGQMDVLKNSFTDMKEEIGFLTEGSLPTLILLSQNMVTIFTNFIAKFNESKRLLKEHSEQLAEKTVEELKLAISWQDAHTRSLNKTLLPLRDNIEELENLEKRLRIQRKTLRDLKKQYDALNPTYRDAIAVLTELTTALEEAEKKEKKLKKGVEENELPIEEQELDVSTLSDAWSRYADNMKNATDKNIKMKENVDILNTGLDEQQTVIREWSRTIQDETGNVIDSIDDIIKAEETMGEKHEEIFKTKMVDAWIELADVSRSMSENIKEAMKALLVSFLRGLGREFAVIAGAMLVLLNFVAAARNAIAASLMFAAASAIQNLAEGGVATRATLAQIGEAGPEAVVPLSKDALKPFAQAIVGEIGKLQAPGAPNIAMGGNTFLVQIGNEPIKAV</sequence>
<accession>A0A0F9BGK6</accession>
<dbReference type="AlphaFoldDB" id="A0A0F9BGK6"/>
<protein>
    <submittedName>
        <fullName evidence="3">Uncharacterized protein</fullName>
    </submittedName>
</protein>
<reference evidence="3" key="1">
    <citation type="journal article" date="2015" name="Nature">
        <title>Complex archaea that bridge the gap between prokaryotes and eukaryotes.</title>
        <authorList>
            <person name="Spang A."/>
            <person name="Saw J.H."/>
            <person name="Jorgensen S.L."/>
            <person name="Zaremba-Niedzwiedzka K."/>
            <person name="Martijn J."/>
            <person name="Lind A.E."/>
            <person name="van Eijk R."/>
            <person name="Schleper C."/>
            <person name="Guy L."/>
            <person name="Ettema T.J."/>
        </authorList>
    </citation>
    <scope>NUCLEOTIDE SEQUENCE</scope>
</reference>
<keyword evidence="2" id="KW-1133">Transmembrane helix</keyword>
<dbReference type="EMBL" id="LAZR01049397">
    <property type="protein sequence ID" value="KKK89744.1"/>
    <property type="molecule type" value="Genomic_DNA"/>
</dbReference>
<evidence type="ECO:0000256" key="2">
    <source>
        <dbReference type="SAM" id="Phobius"/>
    </source>
</evidence>
<feature type="non-terminal residue" evidence="3">
    <location>
        <position position="427"/>
    </location>
</feature>
<comment type="caution">
    <text evidence="3">The sequence shown here is derived from an EMBL/GenBank/DDBJ whole genome shotgun (WGS) entry which is preliminary data.</text>
</comment>
<gene>
    <name evidence="3" type="ORF">LCGC14_2730030</name>
</gene>
<keyword evidence="2" id="KW-0472">Membrane</keyword>
<evidence type="ECO:0000256" key="1">
    <source>
        <dbReference type="SAM" id="Coils"/>
    </source>
</evidence>
<organism evidence="3">
    <name type="scientific">marine sediment metagenome</name>
    <dbReference type="NCBI Taxonomy" id="412755"/>
    <lineage>
        <taxon>unclassified sequences</taxon>
        <taxon>metagenomes</taxon>
        <taxon>ecological metagenomes</taxon>
    </lineage>
</organism>
<name>A0A0F9BGK6_9ZZZZ</name>
<evidence type="ECO:0000313" key="3">
    <source>
        <dbReference type="EMBL" id="KKK89744.1"/>
    </source>
</evidence>
<proteinExistence type="predicted"/>
<feature type="transmembrane region" description="Helical" evidence="2">
    <location>
        <begin position="320"/>
        <end position="337"/>
    </location>
</feature>
<feature type="coiled-coil region" evidence="1">
    <location>
        <begin position="124"/>
        <end position="189"/>
    </location>
</feature>
<feature type="non-terminal residue" evidence="3">
    <location>
        <position position="1"/>
    </location>
</feature>
<keyword evidence="1" id="KW-0175">Coiled coil</keyword>